<dbReference type="Proteomes" id="UP000788993">
    <property type="component" value="Unassembled WGS sequence"/>
</dbReference>
<gene>
    <name evidence="1" type="ORF">OGATHE_006311</name>
</gene>
<reference evidence="1" key="2">
    <citation type="submission" date="2021-01" db="EMBL/GenBank/DDBJ databases">
        <authorList>
            <person name="Schikora-Tamarit M.A."/>
        </authorList>
    </citation>
    <scope>NUCLEOTIDE SEQUENCE</scope>
    <source>
        <strain evidence="1">NCAIM Y.01608</strain>
    </source>
</reference>
<accession>A0A9P8NUH2</accession>
<keyword evidence="2" id="KW-1185">Reference proteome</keyword>
<sequence length="83" mass="9055">MVGLLSRPTFDVVCLGSCPSIKVCDEIDLNASITTLPFTDWIGSITTATERGFNCSKDCCVLTSTDESQHPKPGCEWYHPTTI</sequence>
<organism evidence="1 2">
    <name type="scientific">Ogataea polymorpha</name>
    <dbReference type="NCBI Taxonomy" id="460523"/>
    <lineage>
        <taxon>Eukaryota</taxon>
        <taxon>Fungi</taxon>
        <taxon>Dikarya</taxon>
        <taxon>Ascomycota</taxon>
        <taxon>Saccharomycotina</taxon>
        <taxon>Pichiomycetes</taxon>
        <taxon>Pichiales</taxon>
        <taxon>Pichiaceae</taxon>
        <taxon>Ogataea</taxon>
    </lineage>
</organism>
<comment type="caution">
    <text evidence="1">The sequence shown here is derived from an EMBL/GenBank/DDBJ whole genome shotgun (WGS) entry which is preliminary data.</text>
</comment>
<reference evidence="1" key="1">
    <citation type="journal article" date="2021" name="Open Biol.">
        <title>Shared evolutionary footprints suggest mitochondrial oxidative damage underlies multiple complex I losses in fungi.</title>
        <authorList>
            <person name="Schikora-Tamarit M.A."/>
            <person name="Marcet-Houben M."/>
            <person name="Nosek J."/>
            <person name="Gabaldon T."/>
        </authorList>
    </citation>
    <scope>NUCLEOTIDE SEQUENCE</scope>
    <source>
        <strain evidence="1">NCAIM Y.01608</strain>
    </source>
</reference>
<protein>
    <submittedName>
        <fullName evidence="1">Uncharacterized protein</fullName>
    </submittedName>
</protein>
<name>A0A9P8NUH2_9ASCO</name>
<evidence type="ECO:0000313" key="1">
    <source>
        <dbReference type="EMBL" id="KAH3659427.1"/>
    </source>
</evidence>
<evidence type="ECO:0000313" key="2">
    <source>
        <dbReference type="Proteomes" id="UP000788993"/>
    </source>
</evidence>
<proteinExistence type="predicted"/>
<dbReference type="AlphaFoldDB" id="A0A9P8NUH2"/>
<dbReference type="EMBL" id="JAEUBD010001540">
    <property type="protein sequence ID" value="KAH3659427.1"/>
    <property type="molecule type" value="Genomic_DNA"/>
</dbReference>